<proteinExistence type="predicted"/>
<accession>A0A7J8C2S0</accession>
<reference evidence="2 3" key="1">
    <citation type="journal article" date="2020" name="Nature">
        <title>Six reference-quality genomes reveal evolution of bat adaptations.</title>
        <authorList>
            <person name="Jebb D."/>
            <person name="Huang Z."/>
            <person name="Pippel M."/>
            <person name="Hughes G.M."/>
            <person name="Lavrichenko K."/>
            <person name="Devanna P."/>
            <person name="Winkler S."/>
            <person name="Jermiin L.S."/>
            <person name="Skirmuntt E.C."/>
            <person name="Katzourakis A."/>
            <person name="Burkitt-Gray L."/>
            <person name="Ray D.A."/>
            <person name="Sullivan K.A.M."/>
            <person name="Roscito J.G."/>
            <person name="Kirilenko B.M."/>
            <person name="Davalos L.M."/>
            <person name="Corthals A.P."/>
            <person name="Power M.L."/>
            <person name="Jones G."/>
            <person name="Ransome R.D."/>
            <person name="Dechmann D.K.N."/>
            <person name="Locatelli A.G."/>
            <person name="Puechmaille S.J."/>
            <person name="Fedrigo O."/>
            <person name="Jarvis E.D."/>
            <person name="Hiller M."/>
            <person name="Vernes S.C."/>
            <person name="Myers E.W."/>
            <person name="Teeling E.C."/>
        </authorList>
    </citation>
    <scope>NUCLEOTIDE SEQUENCE [LARGE SCALE GENOMIC DNA]</scope>
    <source>
        <strain evidence="2">MRouAeg1</strain>
        <tissue evidence="2">Muscle</tissue>
    </source>
</reference>
<dbReference type="EMBL" id="JACASE010000015">
    <property type="protein sequence ID" value="KAF6405138.1"/>
    <property type="molecule type" value="Genomic_DNA"/>
</dbReference>
<keyword evidence="3" id="KW-1185">Reference proteome</keyword>
<organism evidence="2 3">
    <name type="scientific">Rousettus aegyptiacus</name>
    <name type="common">Egyptian fruit bat</name>
    <name type="synonym">Pteropus aegyptiacus</name>
    <dbReference type="NCBI Taxonomy" id="9407"/>
    <lineage>
        <taxon>Eukaryota</taxon>
        <taxon>Metazoa</taxon>
        <taxon>Chordata</taxon>
        <taxon>Craniata</taxon>
        <taxon>Vertebrata</taxon>
        <taxon>Euteleostomi</taxon>
        <taxon>Mammalia</taxon>
        <taxon>Eutheria</taxon>
        <taxon>Laurasiatheria</taxon>
        <taxon>Chiroptera</taxon>
        <taxon>Yinpterochiroptera</taxon>
        <taxon>Pteropodoidea</taxon>
        <taxon>Pteropodidae</taxon>
        <taxon>Rousettinae</taxon>
        <taxon>Rousettus</taxon>
    </lineage>
</organism>
<evidence type="ECO:0000313" key="2">
    <source>
        <dbReference type="EMBL" id="KAF6405138.1"/>
    </source>
</evidence>
<feature type="region of interest" description="Disordered" evidence="1">
    <location>
        <begin position="75"/>
        <end position="96"/>
    </location>
</feature>
<protein>
    <submittedName>
        <fullName evidence="2">Uncharacterized protein</fullName>
    </submittedName>
</protein>
<gene>
    <name evidence="2" type="ORF">HJG63_009448</name>
</gene>
<dbReference type="AlphaFoldDB" id="A0A7J8C2S0"/>
<evidence type="ECO:0000256" key="1">
    <source>
        <dbReference type="SAM" id="MobiDB-lite"/>
    </source>
</evidence>
<comment type="caution">
    <text evidence="2">The sequence shown here is derived from an EMBL/GenBank/DDBJ whole genome shotgun (WGS) entry which is preliminary data.</text>
</comment>
<name>A0A7J8C2S0_ROUAE</name>
<dbReference type="Proteomes" id="UP000593571">
    <property type="component" value="Unassembled WGS sequence"/>
</dbReference>
<evidence type="ECO:0000313" key="3">
    <source>
        <dbReference type="Proteomes" id="UP000593571"/>
    </source>
</evidence>
<sequence>MTISTISHRPIHTNRIKSLMSSWETFHCKILIKKCPLSEVLSFKIADKRKPGWALGKKPDRMRTRLPTPEITVLRNHSVGSDGGTVPPMSHLPHRTFVSPCSEEAARIRRPSGEIRAVTS</sequence>